<feature type="region of interest" description="Disordered" evidence="1">
    <location>
        <begin position="111"/>
        <end position="132"/>
    </location>
</feature>
<keyword evidence="4" id="KW-1185">Reference proteome</keyword>
<dbReference type="InterPro" id="IPR001387">
    <property type="entry name" value="Cro/C1-type_HTH"/>
</dbReference>
<dbReference type="InterPro" id="IPR010982">
    <property type="entry name" value="Lambda_DNA-bd_dom_sf"/>
</dbReference>
<feature type="domain" description="HTH cro/C1-type" evidence="2">
    <location>
        <begin position="9"/>
        <end position="63"/>
    </location>
</feature>
<evidence type="ECO:0000313" key="3">
    <source>
        <dbReference type="EMBL" id="GLH99935.1"/>
    </source>
</evidence>
<dbReference type="PROSITE" id="PS50943">
    <property type="entry name" value="HTH_CROC1"/>
    <property type="match status" value="1"/>
</dbReference>
<feature type="compositionally biased region" description="Basic and acidic residues" evidence="1">
    <location>
        <begin position="112"/>
        <end position="121"/>
    </location>
</feature>
<evidence type="ECO:0000259" key="2">
    <source>
        <dbReference type="PROSITE" id="PS50943"/>
    </source>
</evidence>
<organism evidence="3 4">
    <name type="scientific">Phytohabitans aurantiacus</name>
    <dbReference type="NCBI Taxonomy" id="3016789"/>
    <lineage>
        <taxon>Bacteria</taxon>
        <taxon>Bacillati</taxon>
        <taxon>Actinomycetota</taxon>
        <taxon>Actinomycetes</taxon>
        <taxon>Micromonosporales</taxon>
        <taxon>Micromonosporaceae</taxon>
    </lineage>
</organism>
<dbReference type="Proteomes" id="UP001144280">
    <property type="component" value="Unassembled WGS sequence"/>
</dbReference>
<evidence type="ECO:0000256" key="1">
    <source>
        <dbReference type="SAM" id="MobiDB-lite"/>
    </source>
</evidence>
<dbReference type="RefSeq" id="WP_407676859.1">
    <property type="nucleotide sequence ID" value="NZ_BSDI01000029.1"/>
</dbReference>
<reference evidence="3" key="1">
    <citation type="submission" date="2022-12" db="EMBL/GenBank/DDBJ databases">
        <title>New Phytohabitans aurantiacus sp. RD004123 nov., an actinomycete isolated from soil.</title>
        <authorList>
            <person name="Triningsih D.W."/>
            <person name="Harunari E."/>
            <person name="Igarashi Y."/>
        </authorList>
    </citation>
    <scope>NUCLEOTIDE SEQUENCE</scope>
    <source>
        <strain evidence="3">RD004123</strain>
    </source>
</reference>
<proteinExistence type="predicted"/>
<dbReference type="EMBL" id="BSDI01000029">
    <property type="protein sequence ID" value="GLH99935.1"/>
    <property type="molecule type" value="Genomic_DNA"/>
</dbReference>
<name>A0ABQ5R060_9ACTN</name>
<comment type="caution">
    <text evidence="3">The sequence shown here is derived from an EMBL/GenBank/DDBJ whole genome shotgun (WGS) entry which is preliminary data.</text>
</comment>
<evidence type="ECO:0000313" key="4">
    <source>
        <dbReference type="Proteomes" id="UP001144280"/>
    </source>
</evidence>
<accession>A0ABQ5R060</accession>
<dbReference type="Gene3D" id="1.10.260.40">
    <property type="entry name" value="lambda repressor-like DNA-binding domains"/>
    <property type="match status" value="1"/>
</dbReference>
<gene>
    <name evidence="3" type="ORF">Pa4123_52110</name>
</gene>
<dbReference type="Pfam" id="PF13560">
    <property type="entry name" value="HTH_31"/>
    <property type="match status" value="1"/>
</dbReference>
<dbReference type="SUPFAM" id="SSF47413">
    <property type="entry name" value="lambda repressor-like DNA-binding domains"/>
    <property type="match status" value="1"/>
</dbReference>
<protein>
    <recommendedName>
        <fullName evidence="2">HTH cro/C1-type domain-containing protein</fullName>
    </recommendedName>
</protein>
<sequence>MSADFARVLKGLMQNRRLSARAVSRASGRAESTVNQLLTGKLQPTHDILRDLAPVLQLDAADLFVIANLSIDSETAAREPYHATVEIGQLVATASFLTPAEVKLLVQSARALRGDNQEDRGGTPSGRSNPPA</sequence>